<accession>A0A2I0T1P2</accession>
<keyword evidence="2" id="KW-1185">Reference proteome</keyword>
<dbReference type="Proteomes" id="UP000233556">
    <property type="component" value="Unassembled WGS sequence"/>
</dbReference>
<sequence length="78" mass="9222">MGMNLTLVKKPLQRDDLCRLLERIPNNGHKTLIPVQRELHRVFERTREDGENTMGGRFFLAGHQQQRECFFACFNQFS</sequence>
<protein>
    <submittedName>
        <fullName evidence="1">Uncharacterized protein</fullName>
    </submittedName>
</protein>
<gene>
    <name evidence="1" type="ORF">llap_21970</name>
</gene>
<reference evidence="2" key="1">
    <citation type="submission" date="2017-11" db="EMBL/GenBank/DDBJ databases">
        <authorList>
            <person name="Lima N.C."/>
            <person name="Parody-Merino A.M."/>
            <person name="Battley P.F."/>
            <person name="Fidler A.E."/>
            <person name="Prosdocimi F."/>
        </authorList>
    </citation>
    <scope>NUCLEOTIDE SEQUENCE [LARGE SCALE GENOMIC DNA]</scope>
</reference>
<dbReference type="AlphaFoldDB" id="A0A2I0T1P2"/>
<dbReference type="EMBL" id="KZ524863">
    <property type="protein sequence ID" value="PKU27726.1"/>
    <property type="molecule type" value="Genomic_DNA"/>
</dbReference>
<organism evidence="1 2">
    <name type="scientific">Limosa lapponica baueri</name>
    <dbReference type="NCBI Taxonomy" id="1758121"/>
    <lineage>
        <taxon>Eukaryota</taxon>
        <taxon>Metazoa</taxon>
        <taxon>Chordata</taxon>
        <taxon>Craniata</taxon>
        <taxon>Vertebrata</taxon>
        <taxon>Euteleostomi</taxon>
        <taxon>Archelosauria</taxon>
        <taxon>Archosauria</taxon>
        <taxon>Dinosauria</taxon>
        <taxon>Saurischia</taxon>
        <taxon>Theropoda</taxon>
        <taxon>Coelurosauria</taxon>
        <taxon>Aves</taxon>
        <taxon>Neognathae</taxon>
        <taxon>Neoaves</taxon>
        <taxon>Charadriiformes</taxon>
        <taxon>Scolopacidae</taxon>
        <taxon>Limosa</taxon>
    </lineage>
</organism>
<name>A0A2I0T1P2_LIMLA</name>
<evidence type="ECO:0000313" key="1">
    <source>
        <dbReference type="EMBL" id="PKU27726.1"/>
    </source>
</evidence>
<proteinExistence type="predicted"/>
<evidence type="ECO:0000313" key="2">
    <source>
        <dbReference type="Proteomes" id="UP000233556"/>
    </source>
</evidence>
<reference evidence="2" key="2">
    <citation type="submission" date="2017-12" db="EMBL/GenBank/DDBJ databases">
        <title>Genome sequence of the Bar-tailed Godwit (Limosa lapponica baueri).</title>
        <authorList>
            <person name="Lima N.C.B."/>
            <person name="Parody-Merino A.M."/>
            <person name="Battley P.F."/>
            <person name="Fidler A.E."/>
            <person name="Prosdocimi F."/>
        </authorList>
    </citation>
    <scope>NUCLEOTIDE SEQUENCE [LARGE SCALE GENOMIC DNA]</scope>
</reference>